<accession>A0ABW9J0E3</accession>
<evidence type="ECO:0000313" key="1">
    <source>
        <dbReference type="EMBL" id="MFM9652789.1"/>
    </source>
</evidence>
<proteinExistence type="predicted"/>
<reference evidence="1 2" key="1">
    <citation type="submission" date="2024-12" db="EMBL/GenBank/DDBJ databases">
        <title>Forecasting of Potato common scab and diversities of Pathogenic streptomyces spp. in china.</title>
        <authorList>
            <person name="Handique U."/>
            <person name="Wu J."/>
        </authorList>
    </citation>
    <scope>NUCLEOTIDE SEQUENCE [LARGE SCALE GENOMIC DNA]</scope>
    <source>
        <strain evidence="1 2">ZRIMU1585</strain>
    </source>
</reference>
<gene>
    <name evidence="1" type="ORF">ACKI1S_42650</name>
</gene>
<name>A0ABW9J0E3_STRGJ</name>
<protein>
    <submittedName>
        <fullName evidence="1">Uncharacterized protein</fullName>
    </submittedName>
</protein>
<sequence length="94" mass="10036">MTGPTKRPGQWPASEPVDLDAIAGASAAVDTPGEDELYVQRAAERALHEMVLGSIQHDLRQQPTPLSVLTAACNWCTRITAAADEIAREKRAAA</sequence>
<dbReference type="Proteomes" id="UP001631993">
    <property type="component" value="Unassembled WGS sequence"/>
</dbReference>
<comment type="caution">
    <text evidence="1">The sequence shown here is derived from an EMBL/GenBank/DDBJ whole genome shotgun (WGS) entry which is preliminary data.</text>
</comment>
<dbReference type="EMBL" id="JBJVNE010000032">
    <property type="protein sequence ID" value="MFM9652789.1"/>
    <property type="molecule type" value="Genomic_DNA"/>
</dbReference>
<dbReference type="RefSeq" id="WP_409097782.1">
    <property type="nucleotide sequence ID" value="NZ_JBJVND010000044.1"/>
</dbReference>
<keyword evidence="2" id="KW-1185">Reference proteome</keyword>
<evidence type="ECO:0000313" key="2">
    <source>
        <dbReference type="Proteomes" id="UP001631993"/>
    </source>
</evidence>
<organism evidence="1 2">
    <name type="scientific">Streptomyces galilaeus</name>
    <dbReference type="NCBI Taxonomy" id="33899"/>
    <lineage>
        <taxon>Bacteria</taxon>
        <taxon>Bacillati</taxon>
        <taxon>Actinomycetota</taxon>
        <taxon>Actinomycetes</taxon>
        <taxon>Kitasatosporales</taxon>
        <taxon>Streptomycetaceae</taxon>
        <taxon>Streptomyces</taxon>
    </lineage>
</organism>